<evidence type="ECO:0000313" key="5">
    <source>
        <dbReference type="Proteomes" id="UP001589608"/>
    </source>
</evidence>
<comment type="caution">
    <text evidence="4">The sequence shown here is derived from an EMBL/GenBank/DDBJ whole genome shotgun (WGS) entry which is preliminary data.</text>
</comment>
<dbReference type="RefSeq" id="WP_223093056.1">
    <property type="nucleotide sequence ID" value="NZ_CP061913.1"/>
</dbReference>
<keyword evidence="1" id="KW-1133">Transmembrane helix</keyword>
<dbReference type="InterPro" id="IPR012347">
    <property type="entry name" value="Ferritin-like"/>
</dbReference>
<accession>A0ABV5MAK5</accession>
<keyword evidence="2" id="KW-0732">Signal</keyword>
<feature type="transmembrane region" description="Helical" evidence="1">
    <location>
        <begin position="192"/>
        <end position="210"/>
    </location>
</feature>
<dbReference type="EMBL" id="JBHMCA010000043">
    <property type="protein sequence ID" value="MFB9445881.1"/>
    <property type="molecule type" value="Genomic_DNA"/>
</dbReference>
<feature type="signal peptide" evidence="2">
    <location>
        <begin position="1"/>
        <end position="25"/>
    </location>
</feature>
<organism evidence="4 5">
    <name type="scientific">Dactylosporangium vinaceum</name>
    <dbReference type="NCBI Taxonomy" id="53362"/>
    <lineage>
        <taxon>Bacteria</taxon>
        <taxon>Bacillati</taxon>
        <taxon>Actinomycetota</taxon>
        <taxon>Actinomycetes</taxon>
        <taxon>Micromonosporales</taxon>
        <taxon>Micromonosporaceae</taxon>
        <taxon>Dactylosporangium</taxon>
    </lineage>
</organism>
<dbReference type="PANTHER" id="PTHR38593">
    <property type="entry name" value="BLR2558 PROTEIN"/>
    <property type="match status" value="1"/>
</dbReference>
<evidence type="ECO:0000259" key="3">
    <source>
        <dbReference type="Pfam" id="PF13628"/>
    </source>
</evidence>
<dbReference type="InterPro" id="IPR025419">
    <property type="entry name" value="DUF4142"/>
</dbReference>
<evidence type="ECO:0000256" key="2">
    <source>
        <dbReference type="SAM" id="SignalP"/>
    </source>
</evidence>
<proteinExistence type="predicted"/>
<feature type="chain" id="PRO_5045257858" evidence="2">
    <location>
        <begin position="26"/>
        <end position="218"/>
    </location>
</feature>
<reference evidence="4 5" key="1">
    <citation type="submission" date="2024-09" db="EMBL/GenBank/DDBJ databases">
        <authorList>
            <person name="Sun Q."/>
            <person name="Mori K."/>
        </authorList>
    </citation>
    <scope>NUCLEOTIDE SEQUENCE [LARGE SCALE GENOMIC DNA]</scope>
    <source>
        <strain evidence="4 5">JCM 3307</strain>
    </source>
</reference>
<keyword evidence="5" id="KW-1185">Reference proteome</keyword>
<evidence type="ECO:0000313" key="4">
    <source>
        <dbReference type="EMBL" id="MFB9445881.1"/>
    </source>
</evidence>
<evidence type="ECO:0000256" key="1">
    <source>
        <dbReference type="SAM" id="Phobius"/>
    </source>
</evidence>
<dbReference type="Gene3D" id="1.20.1260.10">
    <property type="match status" value="1"/>
</dbReference>
<feature type="domain" description="DUF4142" evidence="3">
    <location>
        <begin position="29"/>
        <end position="161"/>
    </location>
</feature>
<protein>
    <submittedName>
        <fullName evidence="4">DUF4142 domain-containing protein</fullName>
    </submittedName>
</protein>
<sequence>MMMRRTIAVLGTVGLFVLAAAPAQAAPSQQDSTFLVAAHQANLAEIAAGNLAQQKGQSQQVKDLGSKFVADHTQLDAATSQTAQALGVALPGSPNSEQQALAARYQAANGTDFDALFIATQMDAHMKAAANGQREISSGSDAQAKKAAQDAAPVINSHHDLLRSAASALGLPAEVDTGNGGAAAANQHAGTVLALLLLGAVAAVTGLFLLRRPRRVQV</sequence>
<dbReference type="Proteomes" id="UP001589608">
    <property type="component" value="Unassembled WGS sequence"/>
</dbReference>
<dbReference type="PANTHER" id="PTHR38593:SF1">
    <property type="entry name" value="BLR2558 PROTEIN"/>
    <property type="match status" value="1"/>
</dbReference>
<dbReference type="Pfam" id="PF13628">
    <property type="entry name" value="DUF4142"/>
    <property type="match status" value="1"/>
</dbReference>
<keyword evidence="1" id="KW-0812">Transmembrane</keyword>
<name>A0ABV5MAK5_9ACTN</name>
<gene>
    <name evidence="4" type="ORF">ACFFTR_22605</name>
</gene>
<keyword evidence="1" id="KW-0472">Membrane</keyword>